<dbReference type="GO" id="GO:0006508">
    <property type="term" value="P:proteolysis"/>
    <property type="evidence" value="ECO:0007669"/>
    <property type="project" value="InterPro"/>
</dbReference>
<dbReference type="InterPro" id="IPR051487">
    <property type="entry name" value="Ser/Thr_Proteases_Immune/Dev"/>
</dbReference>
<dbReference type="EMBL" id="JAPXFL010000012">
    <property type="protein sequence ID" value="KAK9498406.1"/>
    <property type="molecule type" value="Genomic_DNA"/>
</dbReference>
<accession>A0AAW1CIS4</accession>
<reference evidence="4 5" key="1">
    <citation type="submission" date="2022-12" db="EMBL/GenBank/DDBJ databases">
        <title>Chromosome-level genome assembly of true bugs.</title>
        <authorList>
            <person name="Ma L."/>
            <person name="Li H."/>
        </authorList>
    </citation>
    <scope>NUCLEOTIDE SEQUENCE [LARGE SCALE GENOMIC DNA]</scope>
    <source>
        <strain evidence="4">Lab_2022b</strain>
    </source>
</reference>
<keyword evidence="1" id="KW-1015">Disulfide bond</keyword>
<comment type="similarity">
    <text evidence="2">Belongs to the peptidase S1 family. CLIP subfamily.</text>
</comment>
<evidence type="ECO:0000313" key="4">
    <source>
        <dbReference type="EMBL" id="KAK9498406.1"/>
    </source>
</evidence>
<organism evidence="4 5">
    <name type="scientific">Rhynocoris fuscipes</name>
    <dbReference type="NCBI Taxonomy" id="488301"/>
    <lineage>
        <taxon>Eukaryota</taxon>
        <taxon>Metazoa</taxon>
        <taxon>Ecdysozoa</taxon>
        <taxon>Arthropoda</taxon>
        <taxon>Hexapoda</taxon>
        <taxon>Insecta</taxon>
        <taxon>Pterygota</taxon>
        <taxon>Neoptera</taxon>
        <taxon>Paraneoptera</taxon>
        <taxon>Hemiptera</taxon>
        <taxon>Heteroptera</taxon>
        <taxon>Panheteroptera</taxon>
        <taxon>Cimicomorpha</taxon>
        <taxon>Reduviidae</taxon>
        <taxon>Harpactorinae</taxon>
        <taxon>Harpactorini</taxon>
        <taxon>Rhynocoris</taxon>
    </lineage>
</organism>
<name>A0AAW1CIS4_9HEMI</name>
<sequence>MGRCRYGNEFVQKGDSLIWIDDGGIILTGGINDIPYIVGVQIADTNEQEFGDFCTGTLISAQWIMTTAYCLRKTFDNHTLKLHFIKKHMNINYLIEDSKYILHPNYSVKPEVNDIALIKLNNALLLNETLQTILLDYEVWPSNNATNKCYVTGFHKNFYNNYNKIHKINVDINETILKCEQCFENDEENLFCIKTMNNNDTLCNGDFGAPLICGGIVVAIAKGVGVCIDDKSSDNYTFPCRTNQINMFTNIYRHARWIQENVEFNTWVYPTYEILFRRVKACSGNVTKAKMSEWFTVIICIMILNSFIS</sequence>
<keyword evidence="5" id="KW-1185">Reference proteome</keyword>
<evidence type="ECO:0000256" key="2">
    <source>
        <dbReference type="ARBA" id="ARBA00024195"/>
    </source>
</evidence>
<comment type="caution">
    <text evidence="4">The sequence shown here is derived from an EMBL/GenBank/DDBJ whole genome shotgun (WGS) entry which is preliminary data.</text>
</comment>
<dbReference type="InterPro" id="IPR043504">
    <property type="entry name" value="Peptidase_S1_PA_chymotrypsin"/>
</dbReference>
<dbReference type="InterPro" id="IPR001314">
    <property type="entry name" value="Peptidase_S1A"/>
</dbReference>
<feature type="domain" description="Peptidase S1" evidence="3">
    <location>
        <begin position="26"/>
        <end position="263"/>
    </location>
</feature>
<dbReference type="Gene3D" id="2.40.10.10">
    <property type="entry name" value="Trypsin-like serine proteases"/>
    <property type="match status" value="1"/>
</dbReference>
<gene>
    <name evidence="4" type="ORF">O3M35_003046</name>
</gene>
<dbReference type="GO" id="GO:0004252">
    <property type="term" value="F:serine-type endopeptidase activity"/>
    <property type="evidence" value="ECO:0007669"/>
    <property type="project" value="InterPro"/>
</dbReference>
<dbReference type="InterPro" id="IPR009003">
    <property type="entry name" value="Peptidase_S1_PA"/>
</dbReference>
<dbReference type="SMART" id="SM00020">
    <property type="entry name" value="Tryp_SPc"/>
    <property type="match status" value="1"/>
</dbReference>
<proteinExistence type="inferred from homology"/>
<dbReference type="Pfam" id="PF00089">
    <property type="entry name" value="Trypsin"/>
    <property type="match status" value="1"/>
</dbReference>
<evidence type="ECO:0000259" key="3">
    <source>
        <dbReference type="PROSITE" id="PS50240"/>
    </source>
</evidence>
<protein>
    <recommendedName>
        <fullName evidence="3">Peptidase S1 domain-containing protein</fullName>
    </recommendedName>
</protein>
<dbReference type="AlphaFoldDB" id="A0AAW1CIS4"/>
<evidence type="ECO:0000313" key="5">
    <source>
        <dbReference type="Proteomes" id="UP001461498"/>
    </source>
</evidence>
<dbReference type="PROSITE" id="PS50240">
    <property type="entry name" value="TRYPSIN_DOM"/>
    <property type="match status" value="1"/>
</dbReference>
<evidence type="ECO:0000256" key="1">
    <source>
        <dbReference type="ARBA" id="ARBA00023157"/>
    </source>
</evidence>
<dbReference type="PRINTS" id="PR00722">
    <property type="entry name" value="CHYMOTRYPSIN"/>
</dbReference>
<dbReference type="SUPFAM" id="SSF50494">
    <property type="entry name" value="Trypsin-like serine proteases"/>
    <property type="match status" value="1"/>
</dbReference>
<dbReference type="PANTHER" id="PTHR24256">
    <property type="entry name" value="TRYPTASE-RELATED"/>
    <property type="match status" value="1"/>
</dbReference>
<dbReference type="InterPro" id="IPR001254">
    <property type="entry name" value="Trypsin_dom"/>
</dbReference>
<dbReference type="Proteomes" id="UP001461498">
    <property type="component" value="Unassembled WGS sequence"/>
</dbReference>